<dbReference type="PANTHER" id="PTHR31517">
    <property type="match status" value="1"/>
</dbReference>
<dbReference type="Gene3D" id="1.10.520.10">
    <property type="match status" value="1"/>
</dbReference>
<feature type="binding site" description="axial binding residue" evidence="16">
    <location>
        <position position="200"/>
    </location>
    <ligand>
        <name>heme b</name>
        <dbReference type="ChEBI" id="CHEBI:60344"/>
    </ligand>
    <ligandPart>
        <name>Fe</name>
        <dbReference type="ChEBI" id="CHEBI:18248"/>
    </ligandPart>
</feature>
<keyword evidence="8 19" id="KW-0560">Oxidoreductase</keyword>
<comment type="cofactor">
    <cofactor evidence="16 19">
        <name>Ca(2+)</name>
        <dbReference type="ChEBI" id="CHEBI:29108"/>
    </cofactor>
    <text evidence="16 19">Binds 2 calcium ions per subunit.</text>
</comment>
<dbReference type="PRINTS" id="PR00458">
    <property type="entry name" value="PEROXIDASE"/>
</dbReference>
<comment type="similarity">
    <text evidence="19">Belongs to the peroxidase family. Classical plant (class III) peroxidase subfamily.</text>
</comment>
<feature type="signal peptide" evidence="19">
    <location>
        <begin position="1"/>
        <end position="21"/>
    </location>
</feature>
<dbReference type="AlphaFoldDB" id="A0A835FAQ0"/>
<dbReference type="EC" id="1.11.1.7" evidence="19"/>
<dbReference type="GO" id="GO:0020037">
    <property type="term" value="F:heme binding"/>
    <property type="evidence" value="ECO:0007669"/>
    <property type="project" value="UniProtKB-UniRule"/>
</dbReference>
<evidence type="ECO:0000256" key="7">
    <source>
        <dbReference type="ARBA" id="ARBA00022837"/>
    </source>
</evidence>
<dbReference type="EMBL" id="JACEFO010001603">
    <property type="protein sequence ID" value="KAF8733052.1"/>
    <property type="molecule type" value="Genomic_DNA"/>
</dbReference>
<keyword evidence="11" id="KW-0325">Glycoprotein</keyword>
<dbReference type="OrthoDB" id="2113341at2759"/>
<comment type="function">
    <text evidence="19">Removal of H(2)O(2), oxidation of toxic reductants, biosynthesis and degradation of lignin, suberization, auxin catabolism, response to environmental stresses such as wounding, pathogen attack and oxidative stress.</text>
</comment>
<comment type="caution">
    <text evidence="21">The sequence shown here is derived from an EMBL/GenBank/DDBJ whole genome shotgun (WGS) entry which is preliminary data.</text>
</comment>
<dbReference type="PRINTS" id="PR00461">
    <property type="entry name" value="PLPEROXIDASE"/>
</dbReference>
<feature type="disulfide bond" evidence="18">
    <location>
        <begin position="44"/>
        <end position="122"/>
    </location>
</feature>
<feature type="binding site" evidence="16">
    <location>
        <position position="94"/>
    </location>
    <ligand>
        <name>Ca(2+)</name>
        <dbReference type="ChEBI" id="CHEBI:29108"/>
        <label>1</label>
    </ligand>
</feature>
<dbReference type="PROSITE" id="PS50873">
    <property type="entry name" value="PEROXIDASE_4"/>
    <property type="match status" value="1"/>
</dbReference>
<feature type="domain" description="Plant heme peroxidase family profile" evidence="20">
    <location>
        <begin position="34"/>
        <end position="319"/>
    </location>
</feature>
<evidence type="ECO:0000256" key="17">
    <source>
        <dbReference type="PIRSR" id="PIRSR600823-4"/>
    </source>
</evidence>
<evidence type="ECO:0000256" key="19">
    <source>
        <dbReference type="RuleBase" id="RU362060"/>
    </source>
</evidence>
<gene>
    <name evidence="21" type="ORF">HU200_015413</name>
</gene>
<keyword evidence="19" id="KW-0732">Signal</keyword>
<evidence type="ECO:0000256" key="14">
    <source>
        <dbReference type="PIRSR" id="PIRSR600823-1"/>
    </source>
</evidence>
<dbReference type="GO" id="GO:0140825">
    <property type="term" value="F:lactoperoxidase activity"/>
    <property type="evidence" value="ECO:0007669"/>
    <property type="project" value="UniProtKB-EC"/>
</dbReference>
<keyword evidence="19" id="KW-0964">Secreted</keyword>
<feature type="site" description="Transition state stabilizer" evidence="17">
    <location>
        <position position="71"/>
    </location>
</feature>
<feature type="active site" description="Proton acceptor" evidence="14">
    <location>
        <position position="75"/>
    </location>
</feature>
<evidence type="ECO:0000256" key="18">
    <source>
        <dbReference type="PIRSR" id="PIRSR600823-5"/>
    </source>
</evidence>
<keyword evidence="7 16" id="KW-0106">Calcium</keyword>
<dbReference type="PROSITE" id="PS00436">
    <property type="entry name" value="PEROXIDASE_2"/>
    <property type="match status" value="1"/>
</dbReference>
<dbReference type="FunFam" id="1.10.420.10:FF:000001">
    <property type="entry name" value="Peroxidase"/>
    <property type="match status" value="1"/>
</dbReference>
<dbReference type="Gramene" id="Dexi4B01G0005500.1">
    <property type="protein sequence ID" value="Dexi4B01G0005500.1:cds"/>
    <property type="gene ID" value="Dexi4B01G0005500"/>
</dbReference>
<evidence type="ECO:0000256" key="6">
    <source>
        <dbReference type="ARBA" id="ARBA00022723"/>
    </source>
</evidence>
<accession>A0A835FAQ0</accession>
<evidence type="ECO:0000256" key="11">
    <source>
        <dbReference type="ARBA" id="ARBA00023180"/>
    </source>
</evidence>
<comment type="similarity">
    <text evidence="3">Belongs to the peroxidase family. Ascorbate peroxidase subfamily.</text>
</comment>
<feature type="binding site" evidence="16">
    <location>
        <position position="85"/>
    </location>
    <ligand>
        <name>Ca(2+)</name>
        <dbReference type="ChEBI" id="CHEBI:29108"/>
        <label>1</label>
    </ligand>
</feature>
<evidence type="ECO:0000256" key="15">
    <source>
        <dbReference type="PIRSR" id="PIRSR600823-2"/>
    </source>
</evidence>
<keyword evidence="12" id="KW-0873">Pyrrolidone carboxylic acid</keyword>
<dbReference type="InterPro" id="IPR033905">
    <property type="entry name" value="Secretory_peroxidase"/>
</dbReference>
<comment type="cofactor">
    <cofactor evidence="16 19">
        <name>heme b</name>
        <dbReference type="ChEBI" id="CHEBI:60344"/>
    </cofactor>
    <text evidence="16 19">Binds 1 heme b (iron(II)-protoporphyrin IX) group per subunit.</text>
</comment>
<dbReference type="FunFam" id="1.10.520.10:FF:000009">
    <property type="entry name" value="Peroxidase"/>
    <property type="match status" value="1"/>
</dbReference>
<dbReference type="InterPro" id="IPR002016">
    <property type="entry name" value="Haem_peroxidase"/>
</dbReference>
<dbReference type="GO" id="GO:0042744">
    <property type="term" value="P:hydrogen peroxide catabolic process"/>
    <property type="evidence" value="ECO:0007669"/>
    <property type="project" value="UniProtKB-KW"/>
</dbReference>
<keyword evidence="6 16" id="KW-0479">Metal-binding</keyword>
<dbReference type="GO" id="GO:0005576">
    <property type="term" value="C:extracellular region"/>
    <property type="evidence" value="ECO:0007669"/>
    <property type="project" value="UniProtKB-SubCell"/>
</dbReference>
<dbReference type="GO" id="GO:0046872">
    <property type="term" value="F:metal ion binding"/>
    <property type="evidence" value="ECO:0007669"/>
    <property type="project" value="UniProtKB-UniRule"/>
</dbReference>
<feature type="binding site" evidence="16">
    <location>
        <position position="76"/>
    </location>
    <ligand>
        <name>Ca(2+)</name>
        <dbReference type="ChEBI" id="CHEBI:29108"/>
        <label>1</label>
    </ligand>
</feature>
<proteinExistence type="inferred from homology"/>
<protein>
    <recommendedName>
        <fullName evidence="19">Peroxidase</fullName>
        <ecNumber evidence="19">1.11.1.7</ecNumber>
    </recommendedName>
</protein>
<feature type="disulfide bond" evidence="18">
    <location>
        <begin position="77"/>
        <end position="82"/>
    </location>
</feature>
<dbReference type="InterPro" id="IPR019794">
    <property type="entry name" value="Peroxidases_AS"/>
</dbReference>
<dbReference type="PROSITE" id="PS00435">
    <property type="entry name" value="PEROXIDASE_1"/>
    <property type="match status" value="1"/>
</dbReference>
<evidence type="ECO:0000256" key="2">
    <source>
        <dbReference type="ARBA" id="ARBA00004613"/>
    </source>
</evidence>
<dbReference type="Proteomes" id="UP000636709">
    <property type="component" value="Unassembled WGS sequence"/>
</dbReference>
<feature type="binding site" evidence="16">
    <location>
        <position position="81"/>
    </location>
    <ligand>
        <name>Ca(2+)</name>
        <dbReference type="ChEBI" id="CHEBI:29108"/>
        <label>1</label>
    </ligand>
</feature>
<feature type="binding site" evidence="16">
    <location>
        <position position="83"/>
    </location>
    <ligand>
        <name>Ca(2+)</name>
        <dbReference type="ChEBI" id="CHEBI:29108"/>
        <label>1</label>
    </ligand>
</feature>
<evidence type="ECO:0000256" key="13">
    <source>
        <dbReference type="ARBA" id="ARBA00023324"/>
    </source>
</evidence>
<evidence type="ECO:0000313" key="22">
    <source>
        <dbReference type="Proteomes" id="UP000636709"/>
    </source>
</evidence>
<feature type="binding site" evidence="16">
    <location>
        <position position="201"/>
    </location>
    <ligand>
        <name>Ca(2+)</name>
        <dbReference type="ChEBI" id="CHEBI:29108"/>
        <label>2</label>
    </ligand>
</feature>
<evidence type="ECO:0000256" key="16">
    <source>
        <dbReference type="PIRSR" id="PIRSR600823-3"/>
    </source>
</evidence>
<sequence length="336" mass="35462">MASGSGGVVLLLGSMLVAASAMPLPLETMMPNDDESMDLHALPCPDLHSIVGGAVWNARAKSAQITAGLLRIFFHDCFPQGCDASILLDGANSERKMPQNQGLQQSALDLVESIRDAVHRRCGATVSCADILAVATAHAVNQAGGPVIPIALGRRDSLEPAPGWAVSTLPRPDADVTTLINAFSSKGLGGVDLVALSGAHTVGKARCSAFADRTRSPNDAFTTRLAQACASDANRLQELDVISPERFDNAYFVDLRNRQGVLTSDQGLANDGRTSWLVNGFADNQGWFFGQFAASMEKMSKLSASSGGGEIRRNCFRRNSPGIIIQHGTDDIQASA</sequence>
<dbReference type="Pfam" id="PF00141">
    <property type="entry name" value="peroxidase"/>
    <property type="match status" value="1"/>
</dbReference>
<reference evidence="21" key="1">
    <citation type="submission" date="2020-07" db="EMBL/GenBank/DDBJ databases">
        <title>Genome sequence and genetic diversity analysis of an under-domesticated orphan crop, white fonio (Digitaria exilis).</title>
        <authorList>
            <person name="Bennetzen J.L."/>
            <person name="Chen S."/>
            <person name="Ma X."/>
            <person name="Wang X."/>
            <person name="Yssel A.E.J."/>
            <person name="Chaluvadi S.R."/>
            <person name="Johnson M."/>
            <person name="Gangashetty P."/>
            <person name="Hamidou F."/>
            <person name="Sanogo M.D."/>
            <person name="Zwaenepoel A."/>
            <person name="Wallace J."/>
            <person name="Van De Peer Y."/>
            <person name="Van Deynze A."/>
        </authorList>
    </citation>
    <scope>NUCLEOTIDE SEQUENCE</scope>
    <source>
        <tissue evidence="21">Leaves</tissue>
    </source>
</reference>
<evidence type="ECO:0000256" key="4">
    <source>
        <dbReference type="ARBA" id="ARBA00022559"/>
    </source>
</evidence>
<organism evidence="21 22">
    <name type="scientific">Digitaria exilis</name>
    <dbReference type="NCBI Taxonomy" id="1010633"/>
    <lineage>
        <taxon>Eukaryota</taxon>
        <taxon>Viridiplantae</taxon>
        <taxon>Streptophyta</taxon>
        <taxon>Embryophyta</taxon>
        <taxon>Tracheophyta</taxon>
        <taxon>Spermatophyta</taxon>
        <taxon>Magnoliopsida</taxon>
        <taxon>Liliopsida</taxon>
        <taxon>Poales</taxon>
        <taxon>Poaceae</taxon>
        <taxon>PACMAD clade</taxon>
        <taxon>Panicoideae</taxon>
        <taxon>Panicodae</taxon>
        <taxon>Paniceae</taxon>
        <taxon>Anthephorinae</taxon>
        <taxon>Digitaria</taxon>
    </lineage>
</organism>
<dbReference type="Gene3D" id="1.10.420.10">
    <property type="entry name" value="Peroxidase, domain 2"/>
    <property type="match status" value="1"/>
</dbReference>
<feature type="binding site" evidence="16">
    <location>
        <position position="248"/>
    </location>
    <ligand>
        <name>Ca(2+)</name>
        <dbReference type="ChEBI" id="CHEBI:29108"/>
        <label>2</label>
    </ligand>
</feature>
<keyword evidence="13 19" id="KW-0376">Hydrogen peroxide</keyword>
<keyword evidence="9 16" id="KW-0408">Iron</keyword>
<evidence type="ECO:0000256" key="5">
    <source>
        <dbReference type="ARBA" id="ARBA00022617"/>
    </source>
</evidence>
<evidence type="ECO:0000256" key="3">
    <source>
        <dbReference type="ARBA" id="ARBA00006873"/>
    </source>
</evidence>
<feature type="binding site" evidence="15">
    <location>
        <position position="170"/>
    </location>
    <ligand>
        <name>substrate</name>
    </ligand>
</feature>
<keyword evidence="22" id="KW-1185">Reference proteome</keyword>
<dbReference type="InterPro" id="IPR010255">
    <property type="entry name" value="Haem_peroxidase_sf"/>
</dbReference>
<evidence type="ECO:0000256" key="10">
    <source>
        <dbReference type="ARBA" id="ARBA00023157"/>
    </source>
</evidence>
<evidence type="ECO:0000256" key="12">
    <source>
        <dbReference type="ARBA" id="ARBA00023283"/>
    </source>
</evidence>
<keyword evidence="10 18" id="KW-1015">Disulfide bond</keyword>
<keyword evidence="5 19" id="KW-0349">Heme</keyword>
<feature type="disulfide bond" evidence="18">
    <location>
        <begin position="207"/>
        <end position="229"/>
    </location>
</feature>
<feature type="binding site" evidence="16">
    <location>
        <position position="240"/>
    </location>
    <ligand>
        <name>Ca(2+)</name>
        <dbReference type="ChEBI" id="CHEBI:29108"/>
        <label>2</label>
    </ligand>
</feature>
<feature type="chain" id="PRO_5033100550" description="Peroxidase" evidence="19">
    <location>
        <begin position="22"/>
        <end position="336"/>
    </location>
</feature>
<comment type="subcellular location">
    <subcellularLocation>
        <location evidence="2 19">Secreted</location>
    </subcellularLocation>
</comment>
<evidence type="ECO:0000259" key="20">
    <source>
        <dbReference type="PROSITE" id="PS50873"/>
    </source>
</evidence>
<evidence type="ECO:0000256" key="8">
    <source>
        <dbReference type="ARBA" id="ARBA00023002"/>
    </source>
</evidence>
<dbReference type="GO" id="GO:0006979">
    <property type="term" value="P:response to oxidative stress"/>
    <property type="evidence" value="ECO:0007669"/>
    <property type="project" value="UniProtKB-UniRule"/>
</dbReference>
<name>A0A835FAQ0_9POAL</name>
<dbReference type="PANTHER" id="PTHR31517:SF51">
    <property type="entry name" value="PEROXIDASE 55"/>
    <property type="match status" value="1"/>
</dbReference>
<dbReference type="InterPro" id="IPR019793">
    <property type="entry name" value="Peroxidases_heam-ligand_BS"/>
</dbReference>
<evidence type="ECO:0000313" key="21">
    <source>
        <dbReference type="EMBL" id="KAF8733052.1"/>
    </source>
</evidence>
<evidence type="ECO:0000256" key="9">
    <source>
        <dbReference type="ARBA" id="ARBA00023004"/>
    </source>
</evidence>
<feature type="disulfide bond" evidence="18">
    <location>
        <begin position="128"/>
        <end position="315"/>
    </location>
</feature>
<dbReference type="InterPro" id="IPR000823">
    <property type="entry name" value="Peroxidase_pln"/>
</dbReference>
<comment type="catalytic activity">
    <reaction evidence="1 19">
        <text>2 a phenolic donor + H2O2 = 2 a phenolic radical donor + 2 H2O</text>
        <dbReference type="Rhea" id="RHEA:56136"/>
        <dbReference type="ChEBI" id="CHEBI:15377"/>
        <dbReference type="ChEBI" id="CHEBI:16240"/>
        <dbReference type="ChEBI" id="CHEBI:139520"/>
        <dbReference type="ChEBI" id="CHEBI:139521"/>
        <dbReference type="EC" id="1.11.1.7"/>
    </reaction>
</comment>
<keyword evidence="4 19" id="KW-0575">Peroxidase</keyword>
<dbReference type="SUPFAM" id="SSF48113">
    <property type="entry name" value="Heme-dependent peroxidases"/>
    <property type="match status" value="1"/>
</dbReference>
<dbReference type="CDD" id="cd00693">
    <property type="entry name" value="secretory_peroxidase"/>
    <property type="match status" value="1"/>
</dbReference>
<evidence type="ECO:0000256" key="1">
    <source>
        <dbReference type="ARBA" id="ARBA00000189"/>
    </source>
</evidence>